<evidence type="ECO:0000313" key="6">
    <source>
        <dbReference type="Proteomes" id="UP000245609"/>
    </source>
</evidence>
<feature type="region of interest" description="Disordered" evidence="2">
    <location>
        <begin position="50"/>
        <end position="70"/>
    </location>
</feature>
<protein>
    <recommendedName>
        <fullName evidence="3">Cytochrome b5 heme-binding domain-containing protein</fullName>
    </recommendedName>
</protein>
<dbReference type="GO" id="GO:0016020">
    <property type="term" value="C:membrane"/>
    <property type="evidence" value="ECO:0007669"/>
    <property type="project" value="TreeGrafter"/>
</dbReference>
<organism evidence="4 6">
    <name type="scientific">Smittium megazygosporum</name>
    <dbReference type="NCBI Taxonomy" id="133381"/>
    <lineage>
        <taxon>Eukaryota</taxon>
        <taxon>Fungi</taxon>
        <taxon>Fungi incertae sedis</taxon>
        <taxon>Zoopagomycota</taxon>
        <taxon>Kickxellomycotina</taxon>
        <taxon>Harpellomycetes</taxon>
        <taxon>Harpellales</taxon>
        <taxon>Legeriomycetaceae</taxon>
        <taxon>Smittium</taxon>
    </lineage>
</organism>
<dbReference type="InterPro" id="IPR001199">
    <property type="entry name" value="Cyt_B5-like_heme/steroid-bd"/>
</dbReference>
<dbReference type="InterPro" id="IPR036400">
    <property type="entry name" value="Cyt_B5-like_heme/steroid_sf"/>
</dbReference>
<evidence type="ECO:0000256" key="2">
    <source>
        <dbReference type="SAM" id="MobiDB-lite"/>
    </source>
</evidence>
<dbReference type="PANTHER" id="PTHR10281:SF76">
    <property type="entry name" value="CALCUTTA CUP-RELATED"/>
    <property type="match status" value="1"/>
</dbReference>
<dbReference type="Gene3D" id="3.10.120.10">
    <property type="entry name" value="Cytochrome b5-like heme/steroid binding domain"/>
    <property type="match status" value="1"/>
</dbReference>
<feature type="domain" description="Cytochrome b5 heme-binding" evidence="3">
    <location>
        <begin position="74"/>
        <end position="179"/>
    </location>
</feature>
<gene>
    <name evidence="5" type="ORF">BB560_002520</name>
    <name evidence="4" type="ORF">BB560_002522</name>
</gene>
<evidence type="ECO:0000259" key="3">
    <source>
        <dbReference type="SMART" id="SM01117"/>
    </source>
</evidence>
<dbReference type="GO" id="GO:0012505">
    <property type="term" value="C:endomembrane system"/>
    <property type="evidence" value="ECO:0007669"/>
    <property type="project" value="TreeGrafter"/>
</dbReference>
<dbReference type="AlphaFoldDB" id="A0A2T9ZEJ7"/>
<proteinExistence type="inferred from homology"/>
<accession>A0A2T9ZEJ7</accession>
<name>A0A2T9ZEJ7_9FUNG</name>
<evidence type="ECO:0000313" key="5">
    <source>
        <dbReference type="EMBL" id="PVV03011.1"/>
    </source>
</evidence>
<dbReference type="SUPFAM" id="SSF55856">
    <property type="entry name" value="Cytochrome b5-like heme/steroid binding domain"/>
    <property type="match status" value="1"/>
</dbReference>
<dbReference type="Pfam" id="PF00173">
    <property type="entry name" value="Cyt-b5"/>
    <property type="match status" value="1"/>
</dbReference>
<dbReference type="SMART" id="SM01117">
    <property type="entry name" value="Cyt-b5"/>
    <property type="match status" value="1"/>
</dbReference>
<dbReference type="InterPro" id="IPR050577">
    <property type="entry name" value="MAPR/NEUFC/NENF-like"/>
</dbReference>
<comment type="caution">
    <text evidence="4">The sequence shown here is derived from an EMBL/GenBank/DDBJ whole genome shotgun (WGS) entry which is preliminary data.</text>
</comment>
<reference evidence="4 6" key="1">
    <citation type="journal article" date="2018" name="MBio">
        <title>Comparative Genomics Reveals the Core Gene Toolbox for the Fungus-Insect Symbiosis.</title>
        <authorList>
            <person name="Wang Y."/>
            <person name="Stata M."/>
            <person name="Wang W."/>
            <person name="Stajich J.E."/>
            <person name="White M.M."/>
            <person name="Moncalvo J.M."/>
        </authorList>
    </citation>
    <scope>NUCLEOTIDE SEQUENCE [LARGE SCALE GENOMIC DNA]</scope>
    <source>
        <strain evidence="4 6">SC-DP-2</strain>
    </source>
</reference>
<keyword evidence="6" id="KW-1185">Reference proteome</keyword>
<dbReference type="EMBL" id="MBFS01000289">
    <property type="protein sequence ID" value="PVV03009.1"/>
    <property type="molecule type" value="Genomic_DNA"/>
</dbReference>
<dbReference type="Proteomes" id="UP000245609">
    <property type="component" value="Unassembled WGS sequence"/>
</dbReference>
<sequence>MTIPINHITTNFSDFKLDKSSITQIVLLTGVILSAHILYSKLTSSPSGYPLHAKAKNKNGQNKTKSKNKEHVKLTKRQLASYVGKLPLDPIYIAIKGVVYDVSVNGGRRFYGPGGAYSIFAGRDASRLFSRFDFDEGVTQEELDSPIDKLDDLSPEEQDSLDAYIQLFESKYERVGILVDN</sequence>
<comment type="similarity">
    <text evidence="1">Belongs to the cytochrome b5 family. MAPR subfamily.</text>
</comment>
<evidence type="ECO:0000256" key="1">
    <source>
        <dbReference type="ARBA" id="ARBA00038357"/>
    </source>
</evidence>
<dbReference type="STRING" id="133381.A0A2T9ZEJ7"/>
<dbReference type="PANTHER" id="PTHR10281">
    <property type="entry name" value="MEMBRANE-ASSOCIATED PROGESTERONE RECEPTOR COMPONENT-RELATED"/>
    <property type="match status" value="1"/>
</dbReference>
<dbReference type="EMBL" id="MBFS01000289">
    <property type="protein sequence ID" value="PVV03011.1"/>
    <property type="molecule type" value="Genomic_DNA"/>
</dbReference>
<dbReference type="OrthoDB" id="547796at2759"/>
<evidence type="ECO:0000313" key="4">
    <source>
        <dbReference type="EMBL" id="PVV03009.1"/>
    </source>
</evidence>